<gene>
    <name evidence="2" type="ORF">NBH00_12260</name>
</gene>
<organism evidence="2 3">
    <name type="scientific">Paraconexibacter antarcticus</name>
    <dbReference type="NCBI Taxonomy" id="2949664"/>
    <lineage>
        <taxon>Bacteria</taxon>
        <taxon>Bacillati</taxon>
        <taxon>Actinomycetota</taxon>
        <taxon>Thermoleophilia</taxon>
        <taxon>Solirubrobacterales</taxon>
        <taxon>Paraconexibacteraceae</taxon>
        <taxon>Paraconexibacter</taxon>
    </lineage>
</organism>
<reference evidence="2 3" key="1">
    <citation type="submission" date="2022-06" db="EMBL/GenBank/DDBJ databases">
        <title>Paraconexibacter antarcticus.</title>
        <authorList>
            <person name="Kim C.S."/>
        </authorList>
    </citation>
    <scope>NUCLEOTIDE SEQUENCE [LARGE SCALE GENOMIC DNA]</scope>
    <source>
        <strain evidence="2 3">02-257</strain>
    </source>
</reference>
<keyword evidence="1" id="KW-0472">Membrane</keyword>
<sequence length="166" mass="17465">MTASEPLVCPRCATTHALDERFCPDCGMPLVYAGTTGVDQPVTAAHARARKVKRQYLDGELVRVAVAQHQAEAEMIQGLLLEEGVASMTRRARGFDVPDMLAAGPRDVLVPEGGAAAAREILLAADVTTGDQGRGPIDAPWRIAAGLALAILVVALVLWVGTILTT</sequence>
<proteinExistence type="predicted"/>
<evidence type="ECO:0008006" key="4">
    <source>
        <dbReference type="Google" id="ProtNLM"/>
    </source>
</evidence>
<name>A0ABY5E1H8_9ACTN</name>
<evidence type="ECO:0000256" key="1">
    <source>
        <dbReference type="SAM" id="Phobius"/>
    </source>
</evidence>
<protein>
    <recommendedName>
        <fullName evidence="4">DUF2007 domain-containing protein</fullName>
    </recommendedName>
</protein>
<keyword evidence="1" id="KW-0812">Transmembrane</keyword>
<evidence type="ECO:0000313" key="2">
    <source>
        <dbReference type="EMBL" id="UTI66952.1"/>
    </source>
</evidence>
<keyword evidence="1" id="KW-1133">Transmembrane helix</keyword>
<keyword evidence="3" id="KW-1185">Reference proteome</keyword>
<dbReference type="RefSeq" id="WP_254573604.1">
    <property type="nucleotide sequence ID" value="NZ_CP098502.1"/>
</dbReference>
<evidence type="ECO:0000313" key="3">
    <source>
        <dbReference type="Proteomes" id="UP001056035"/>
    </source>
</evidence>
<dbReference type="EMBL" id="CP098502">
    <property type="protein sequence ID" value="UTI66952.1"/>
    <property type="molecule type" value="Genomic_DNA"/>
</dbReference>
<accession>A0ABY5E1H8</accession>
<feature type="transmembrane region" description="Helical" evidence="1">
    <location>
        <begin position="143"/>
        <end position="164"/>
    </location>
</feature>
<dbReference type="Proteomes" id="UP001056035">
    <property type="component" value="Chromosome"/>
</dbReference>